<organism evidence="1">
    <name type="scientific">Arundo donax</name>
    <name type="common">Giant reed</name>
    <name type="synonym">Donax arundinaceus</name>
    <dbReference type="NCBI Taxonomy" id="35708"/>
    <lineage>
        <taxon>Eukaryota</taxon>
        <taxon>Viridiplantae</taxon>
        <taxon>Streptophyta</taxon>
        <taxon>Embryophyta</taxon>
        <taxon>Tracheophyta</taxon>
        <taxon>Spermatophyta</taxon>
        <taxon>Magnoliopsida</taxon>
        <taxon>Liliopsida</taxon>
        <taxon>Poales</taxon>
        <taxon>Poaceae</taxon>
        <taxon>PACMAD clade</taxon>
        <taxon>Arundinoideae</taxon>
        <taxon>Arundineae</taxon>
        <taxon>Arundo</taxon>
    </lineage>
</organism>
<evidence type="ECO:0000313" key="1">
    <source>
        <dbReference type="EMBL" id="JAD45409.1"/>
    </source>
</evidence>
<accession>A0A0A9A183</accession>
<sequence>MIHISCTELEVVIRYLERTHQDLSFTQMFTYFIQVLWVNFLE</sequence>
<proteinExistence type="predicted"/>
<dbReference type="AlphaFoldDB" id="A0A0A9A183"/>
<protein>
    <submittedName>
        <fullName evidence="1">Uncharacterized protein</fullName>
    </submittedName>
</protein>
<reference evidence="1" key="1">
    <citation type="submission" date="2014-09" db="EMBL/GenBank/DDBJ databases">
        <authorList>
            <person name="Magalhaes I.L.F."/>
            <person name="Oliveira U."/>
            <person name="Santos F.R."/>
            <person name="Vidigal T.H.D.A."/>
            <person name="Brescovit A.D."/>
            <person name="Santos A.J."/>
        </authorList>
    </citation>
    <scope>NUCLEOTIDE SEQUENCE</scope>
    <source>
        <tissue evidence="1">Shoot tissue taken approximately 20 cm above the soil surface</tissue>
    </source>
</reference>
<dbReference type="EMBL" id="GBRH01252486">
    <property type="protein sequence ID" value="JAD45409.1"/>
    <property type="molecule type" value="Transcribed_RNA"/>
</dbReference>
<reference evidence="1" key="2">
    <citation type="journal article" date="2015" name="Data Brief">
        <title>Shoot transcriptome of the giant reed, Arundo donax.</title>
        <authorList>
            <person name="Barrero R.A."/>
            <person name="Guerrero F.D."/>
            <person name="Moolhuijzen P."/>
            <person name="Goolsby J.A."/>
            <person name="Tidwell J."/>
            <person name="Bellgard S.E."/>
            <person name="Bellgard M.I."/>
        </authorList>
    </citation>
    <scope>NUCLEOTIDE SEQUENCE</scope>
    <source>
        <tissue evidence="1">Shoot tissue taken approximately 20 cm above the soil surface</tissue>
    </source>
</reference>
<name>A0A0A9A183_ARUDO</name>